<dbReference type="AlphaFoldDB" id="A0A7T7S2U1"/>
<dbReference type="InterPro" id="IPR027417">
    <property type="entry name" value="P-loop_NTPase"/>
</dbReference>
<sequence>MLCEVGLRVLEPWPMKVAIDSVLASLGASTGYAPATVLSLTACGLALVLLVAGRAGASYLSTIAFTLVGARSAASLRARAFAHVQGLSQQFHARNRSADTVQRLVGDVARMQEVATTAGLPLCANTATLLVMLGVMVWLDPLLAVVVVAAVACFLLASSRGSRQITTASQRTRSNEAQLANTAQETLSAIRVVQAYGLEPLLLHRFQGANQRCLGTGVRARRLSARLERSTDLIAGVATAVVLTGGGLRVMQGGMTVGDLVLFTTYLRTTMKPLRDLAKYTGRVARAAASGELVADLLAVQPTITSPAHPLPTAPVRGRLSLQQVRAAYDGHEVIHGVSLAVAPGEHVALVGPSGSGKSTLASLLSRENDPTGGQVLLDHQPVSRLSLNELRACVSVLHQDPVLFTGTIRDNIRLGLVGASDEQVEQAARDAGAHEFICAQPQGYDTELGERGATLSGGQRQRVAIARALLRAAPVVVLDEPTTGLDSQAATQVLQAVERLCQGRTAVLVTHDPLVALRADRVVWLEEGQVALQGPPAELLVSSTRFREWVQQGGSVPRTRAGSRRLP</sequence>
<dbReference type="KEGG" id="awe:JG540_06415"/>
<evidence type="ECO:0000313" key="13">
    <source>
        <dbReference type="EMBL" id="QQM68386.1"/>
    </source>
</evidence>
<evidence type="ECO:0000256" key="5">
    <source>
        <dbReference type="ARBA" id="ARBA00022741"/>
    </source>
</evidence>
<evidence type="ECO:0000313" key="14">
    <source>
        <dbReference type="Proteomes" id="UP000595895"/>
    </source>
</evidence>
<dbReference type="Gene3D" id="3.40.50.300">
    <property type="entry name" value="P-loop containing nucleotide triphosphate hydrolases"/>
    <property type="match status" value="1"/>
</dbReference>
<comment type="subcellular location">
    <subcellularLocation>
        <location evidence="1">Cell membrane</location>
        <topology evidence="1">Multi-pass membrane protein</topology>
    </subcellularLocation>
</comment>
<dbReference type="InterPro" id="IPR036640">
    <property type="entry name" value="ABC1_TM_sf"/>
</dbReference>
<dbReference type="GO" id="GO:0015421">
    <property type="term" value="F:ABC-type oligopeptide transporter activity"/>
    <property type="evidence" value="ECO:0007669"/>
    <property type="project" value="TreeGrafter"/>
</dbReference>
<evidence type="ECO:0000256" key="8">
    <source>
        <dbReference type="ARBA" id="ARBA00023136"/>
    </source>
</evidence>
<evidence type="ECO:0000256" key="10">
    <source>
        <dbReference type="SAM" id="Phobius"/>
    </source>
</evidence>
<keyword evidence="4 10" id="KW-0812">Transmembrane</keyword>
<dbReference type="PROSITE" id="PS50929">
    <property type="entry name" value="ABC_TM1F"/>
    <property type="match status" value="1"/>
</dbReference>
<dbReference type="Proteomes" id="UP000595895">
    <property type="component" value="Chromosome"/>
</dbReference>
<dbReference type="InterPro" id="IPR039421">
    <property type="entry name" value="Type_1_exporter"/>
</dbReference>
<dbReference type="Gene3D" id="1.20.1560.10">
    <property type="entry name" value="ABC transporter type 1, transmembrane domain"/>
    <property type="match status" value="1"/>
</dbReference>
<comment type="similarity">
    <text evidence="9">Belongs to the ABC transporter superfamily. Lipid exporter (TC 3.A.1.106) family.</text>
</comment>
<organism evidence="13 14">
    <name type="scientific">Actinomyces weissii</name>
    <dbReference type="NCBI Taxonomy" id="675090"/>
    <lineage>
        <taxon>Bacteria</taxon>
        <taxon>Bacillati</taxon>
        <taxon>Actinomycetota</taxon>
        <taxon>Actinomycetes</taxon>
        <taxon>Actinomycetales</taxon>
        <taxon>Actinomycetaceae</taxon>
        <taxon>Actinomyces</taxon>
    </lineage>
</organism>
<dbReference type="PROSITE" id="PS00211">
    <property type="entry name" value="ABC_TRANSPORTER_1"/>
    <property type="match status" value="1"/>
</dbReference>
<dbReference type="InterPro" id="IPR003593">
    <property type="entry name" value="AAA+_ATPase"/>
</dbReference>
<evidence type="ECO:0000256" key="2">
    <source>
        <dbReference type="ARBA" id="ARBA00022448"/>
    </source>
</evidence>
<dbReference type="Pfam" id="PF00664">
    <property type="entry name" value="ABC_membrane"/>
    <property type="match status" value="1"/>
</dbReference>
<dbReference type="PANTHER" id="PTHR43394">
    <property type="entry name" value="ATP-DEPENDENT PERMEASE MDL1, MITOCHONDRIAL"/>
    <property type="match status" value="1"/>
</dbReference>
<keyword evidence="5" id="KW-0547">Nucleotide-binding</keyword>
<dbReference type="SMART" id="SM00382">
    <property type="entry name" value="AAA"/>
    <property type="match status" value="1"/>
</dbReference>
<dbReference type="SUPFAM" id="SSF52540">
    <property type="entry name" value="P-loop containing nucleoside triphosphate hydrolases"/>
    <property type="match status" value="1"/>
</dbReference>
<dbReference type="SUPFAM" id="SSF90123">
    <property type="entry name" value="ABC transporter transmembrane region"/>
    <property type="match status" value="1"/>
</dbReference>
<dbReference type="InterPro" id="IPR003439">
    <property type="entry name" value="ABC_transporter-like_ATP-bd"/>
</dbReference>
<dbReference type="EMBL" id="CP066802">
    <property type="protein sequence ID" value="QQM68386.1"/>
    <property type="molecule type" value="Genomic_DNA"/>
</dbReference>
<evidence type="ECO:0000259" key="12">
    <source>
        <dbReference type="PROSITE" id="PS50929"/>
    </source>
</evidence>
<name>A0A7T7S2U1_9ACTO</name>
<dbReference type="InterPro" id="IPR017871">
    <property type="entry name" value="ABC_transporter-like_CS"/>
</dbReference>
<evidence type="ECO:0000256" key="9">
    <source>
        <dbReference type="ARBA" id="ARBA00061644"/>
    </source>
</evidence>
<evidence type="ECO:0000259" key="11">
    <source>
        <dbReference type="PROSITE" id="PS50893"/>
    </source>
</evidence>
<gene>
    <name evidence="13" type="ORF">JG540_06415</name>
</gene>
<feature type="domain" description="ABC transmembrane type-1" evidence="12">
    <location>
        <begin position="1"/>
        <end position="286"/>
    </location>
</feature>
<keyword evidence="6 13" id="KW-0067">ATP-binding</keyword>
<proteinExistence type="inferred from homology"/>
<dbReference type="GO" id="GO:0016887">
    <property type="term" value="F:ATP hydrolysis activity"/>
    <property type="evidence" value="ECO:0007669"/>
    <property type="project" value="InterPro"/>
</dbReference>
<protein>
    <submittedName>
        <fullName evidence="13">ABC transporter ATP-binding protein</fullName>
    </submittedName>
</protein>
<evidence type="ECO:0000256" key="1">
    <source>
        <dbReference type="ARBA" id="ARBA00004651"/>
    </source>
</evidence>
<dbReference type="InterPro" id="IPR011527">
    <property type="entry name" value="ABC1_TM_dom"/>
</dbReference>
<keyword evidence="8 10" id="KW-0472">Membrane</keyword>
<keyword evidence="2" id="KW-0813">Transport</keyword>
<feature type="transmembrane region" description="Helical" evidence="10">
    <location>
        <begin position="32"/>
        <end position="52"/>
    </location>
</feature>
<reference evidence="13 14" key="1">
    <citation type="submission" date="2020-12" db="EMBL/GenBank/DDBJ databases">
        <authorList>
            <person name="Zhou J."/>
        </authorList>
    </citation>
    <scope>NUCLEOTIDE SEQUENCE [LARGE SCALE GENOMIC DNA]</scope>
    <source>
        <strain evidence="13 14">CCUG 61299</strain>
    </source>
</reference>
<accession>A0A7T7S2U1</accession>
<feature type="domain" description="ABC transporter" evidence="11">
    <location>
        <begin position="320"/>
        <end position="553"/>
    </location>
</feature>
<dbReference type="GO" id="GO:0005886">
    <property type="term" value="C:plasma membrane"/>
    <property type="evidence" value="ECO:0007669"/>
    <property type="project" value="UniProtKB-SubCell"/>
</dbReference>
<evidence type="ECO:0000256" key="3">
    <source>
        <dbReference type="ARBA" id="ARBA00022475"/>
    </source>
</evidence>
<dbReference type="GO" id="GO:0005524">
    <property type="term" value="F:ATP binding"/>
    <property type="evidence" value="ECO:0007669"/>
    <property type="project" value="UniProtKB-KW"/>
</dbReference>
<dbReference type="Pfam" id="PF00005">
    <property type="entry name" value="ABC_tran"/>
    <property type="match status" value="1"/>
</dbReference>
<evidence type="ECO:0000256" key="6">
    <source>
        <dbReference type="ARBA" id="ARBA00022840"/>
    </source>
</evidence>
<keyword evidence="14" id="KW-1185">Reference proteome</keyword>
<dbReference type="CDD" id="cd18564">
    <property type="entry name" value="ABC_6TM_exporter_like"/>
    <property type="match status" value="1"/>
</dbReference>
<evidence type="ECO:0000256" key="7">
    <source>
        <dbReference type="ARBA" id="ARBA00022989"/>
    </source>
</evidence>
<keyword evidence="7 10" id="KW-1133">Transmembrane helix</keyword>
<evidence type="ECO:0000256" key="4">
    <source>
        <dbReference type="ARBA" id="ARBA00022692"/>
    </source>
</evidence>
<keyword evidence="3" id="KW-1003">Cell membrane</keyword>
<feature type="transmembrane region" description="Helical" evidence="10">
    <location>
        <begin position="129"/>
        <end position="157"/>
    </location>
</feature>
<dbReference type="PANTHER" id="PTHR43394:SF1">
    <property type="entry name" value="ATP-BINDING CASSETTE SUB-FAMILY B MEMBER 10, MITOCHONDRIAL"/>
    <property type="match status" value="1"/>
</dbReference>
<dbReference type="PROSITE" id="PS50893">
    <property type="entry name" value="ABC_TRANSPORTER_2"/>
    <property type="match status" value="1"/>
</dbReference>
<dbReference type="FunFam" id="3.40.50.300:FF:000299">
    <property type="entry name" value="ABC transporter ATP-binding protein/permease"/>
    <property type="match status" value="1"/>
</dbReference>